<protein>
    <submittedName>
        <fullName evidence="1">Uncharacterized protein</fullName>
    </submittedName>
</protein>
<reference evidence="1" key="1">
    <citation type="journal article" date="2014" name="Int. J. Syst. Evol. Microbiol.">
        <title>Complete genome sequence of Corynebacterium casei LMG S-19264T (=DSM 44701T), isolated from a smear-ripened cheese.</title>
        <authorList>
            <consortium name="US DOE Joint Genome Institute (JGI-PGF)"/>
            <person name="Walter F."/>
            <person name="Albersmeier A."/>
            <person name="Kalinowski J."/>
            <person name="Ruckert C."/>
        </authorList>
    </citation>
    <scope>NUCLEOTIDE SEQUENCE</scope>
    <source>
        <strain evidence="1">CGMCC 1.15095</strain>
    </source>
</reference>
<sequence>MGAVRNYRKTLAIGAGVTMAAAIVVGVFALSPSGPATAETGSFLRDGKAGFIVTRIAYALGPDASESGACTDGMSKDVSQIFALTPEGQQRPGEDEGVYSKRLEDGGERISASADGKNYCMHPELAPPDTHFRTLDSLSVRADGIDIDGIDSRGRPGTPRHLADFAGKNGAKGVDNQFFRAVGCSRSFQSDGQSNSFEIGMYSGSWGVVLSLDDVDDLENDDDVEVGIYANADPIQLSPTREALEYATYAMDQDENFRATTRGRIRGGVLTTDPVDIRLRSDVNALTLERPLRDARIQATLSKDGVLKGYLAGYAPVEQLYDYQFAFRNAKDVSGKPAPLGRIIHSSNGAARVLGYTCQGVYQALHRLADAHPDPRTGKFTAISTQYAFEARPAFVVDVDTKSVNEKLVRND</sequence>
<proteinExistence type="predicted"/>
<organism evidence="1 2">
    <name type="scientific">Novosphingobium endophyticum</name>
    <dbReference type="NCBI Taxonomy" id="1955250"/>
    <lineage>
        <taxon>Bacteria</taxon>
        <taxon>Pseudomonadati</taxon>
        <taxon>Pseudomonadota</taxon>
        <taxon>Alphaproteobacteria</taxon>
        <taxon>Sphingomonadales</taxon>
        <taxon>Sphingomonadaceae</taxon>
        <taxon>Novosphingobium</taxon>
    </lineage>
</organism>
<dbReference type="RefSeq" id="WP_188767332.1">
    <property type="nucleotide sequence ID" value="NZ_BMHK01000001.1"/>
</dbReference>
<dbReference type="Proteomes" id="UP000608154">
    <property type="component" value="Unassembled WGS sequence"/>
</dbReference>
<reference evidence="1" key="2">
    <citation type="submission" date="2020-09" db="EMBL/GenBank/DDBJ databases">
        <authorList>
            <person name="Sun Q."/>
            <person name="Zhou Y."/>
        </authorList>
    </citation>
    <scope>NUCLEOTIDE SEQUENCE</scope>
    <source>
        <strain evidence="1">CGMCC 1.15095</strain>
    </source>
</reference>
<evidence type="ECO:0000313" key="2">
    <source>
        <dbReference type="Proteomes" id="UP000608154"/>
    </source>
</evidence>
<dbReference type="AlphaFoldDB" id="A0A916TNN7"/>
<keyword evidence="2" id="KW-1185">Reference proteome</keyword>
<evidence type="ECO:0000313" key="1">
    <source>
        <dbReference type="EMBL" id="GGB87343.1"/>
    </source>
</evidence>
<accession>A0A916TNN7</accession>
<gene>
    <name evidence="1" type="ORF">GCM10011494_02110</name>
</gene>
<comment type="caution">
    <text evidence="1">The sequence shown here is derived from an EMBL/GenBank/DDBJ whole genome shotgun (WGS) entry which is preliminary data.</text>
</comment>
<dbReference type="EMBL" id="BMHK01000001">
    <property type="protein sequence ID" value="GGB87343.1"/>
    <property type="molecule type" value="Genomic_DNA"/>
</dbReference>
<name>A0A916TNN7_9SPHN</name>